<comment type="similarity">
    <text evidence="1">Belongs to the class-I aminoacyl-tRNA synthetase family.</text>
</comment>
<dbReference type="InterPro" id="IPR013155">
    <property type="entry name" value="M/V/L/I-tRNA-synth_anticd-bd"/>
</dbReference>
<proteinExistence type="inferred from homology"/>
<evidence type="ECO:0000256" key="4">
    <source>
        <dbReference type="ARBA" id="ARBA00022741"/>
    </source>
</evidence>
<dbReference type="InterPro" id="IPR009008">
    <property type="entry name" value="Val/Leu/Ile-tRNA-synth_edit"/>
</dbReference>
<dbReference type="GO" id="GO:0004822">
    <property type="term" value="F:isoleucine-tRNA ligase activity"/>
    <property type="evidence" value="ECO:0007669"/>
    <property type="project" value="UniProtKB-EC"/>
</dbReference>
<organism evidence="11">
    <name type="scientific">Culicoides sonorensis</name>
    <name type="common">Biting midge</name>
    <dbReference type="NCBI Taxonomy" id="179676"/>
    <lineage>
        <taxon>Eukaryota</taxon>
        <taxon>Metazoa</taxon>
        <taxon>Ecdysozoa</taxon>
        <taxon>Arthropoda</taxon>
        <taxon>Hexapoda</taxon>
        <taxon>Insecta</taxon>
        <taxon>Pterygota</taxon>
        <taxon>Neoptera</taxon>
        <taxon>Endopterygota</taxon>
        <taxon>Diptera</taxon>
        <taxon>Nematocera</taxon>
        <taxon>Chironomoidea</taxon>
        <taxon>Ceratopogonidae</taxon>
        <taxon>Ceratopogoninae</taxon>
        <taxon>Culicoides</taxon>
        <taxon>Monoculicoides</taxon>
    </lineage>
</organism>
<dbReference type="InterPro" id="IPR002300">
    <property type="entry name" value="aa-tRNA-synth_Ia"/>
</dbReference>
<dbReference type="FunFam" id="3.90.740.10:FF:000009">
    <property type="entry name" value="Isoleucyl-tRNA synthetase 2, mitochondrial"/>
    <property type="match status" value="1"/>
</dbReference>
<dbReference type="InterPro" id="IPR002301">
    <property type="entry name" value="Ile-tRNA-ligase"/>
</dbReference>
<dbReference type="Gene3D" id="1.10.730.20">
    <property type="match status" value="1"/>
</dbReference>
<sequence>MHRLRKIFQKNTKNVLHRYCNSRSNKKVATALKDEPSQETVKVKYTDTINLPKTKFPQRLNSKKLLELQKVINENHLSQLYEWQRSYLTKSEFVLHDGPPYANGETHIGHAVNKILKDFVLKSKIIERNRVHYRPGWDCHGLPIELKALSDALNSPPMVVREKARKFALSTLEKQRNDFWDWGVTGDWTEKGTYRTIDAHYVKKQIQLFYELYKKGLIFRDLKPVYWSASSKTALAEAELEYDPAFKSPSLYFRVKLNAVPSKLSQHNEIYAIIWTTTPWTLLSNQAVCYNPKLKYVLAEDENEPNAKYLIASCLVASFNSETSKHLRVLHEIDGTELENCTYFHPVTQSEPLPFLAADHVQDTKGTGLVHTAPAHGLEDYLICLSHKIPTKCYVDELAQYNDEAPEFLQGKYVLSEGNEAILDHIKNDILHLSSITHSYPIDWRTKKPVIFRASHQWFIDTEKIKDNAAKEVEGVKLYPNHVSDTHKSTLVAQLMKRPYWCISRQRCWGVPIPAFYDKISGKVIINEKVIQEILDHIESDGNIDFWWTKRSNEILSSDTLSSLKISSPENIVQGNDILDIWFDSGISWYTALEEPKIADLYLEGVDQFTGWFQSSLMTSVALRNKAPYKSIFVHGFTVDEKGHKMSKSLGNVIAPKEIIQKYGVDTMRWWIAAHSVQHAMIPVSTKLLEGSAEIVQKFRSTLRFMNGIISKSLTCDTPKNVPKTYLDKYILSQLYEFDENIKNLYESYQYNQVTSVINNFITNDISGLYLHLIKDRLYCGSDEEFMEIKGIIENIYKISCKSMWPIIPFLVEESWSYHENESFYKTEINSNPEWKNTEVVNTIELALDVKRLLYKQIKDVNTWLLDVEIKVPESKIQILSKMQPNLNEFCNDTELTEIFQVGTVKLTPQKSNQENVDFKINKIDRNLCPRCRRFSFTSTICTRCSKILDKKSFS</sequence>
<dbReference type="OMA" id="HCWRCKT"/>
<dbReference type="NCBIfam" id="TIGR00392">
    <property type="entry name" value="ileS"/>
    <property type="match status" value="1"/>
</dbReference>
<keyword evidence="6" id="KW-0648">Protein biosynthesis</keyword>
<dbReference type="VEuPathDB" id="VectorBase:CSON004211"/>
<keyword evidence="3" id="KW-0436">Ligase</keyword>
<protein>
    <recommendedName>
        <fullName evidence="2">isoleucine--tRNA ligase</fullName>
        <ecNumber evidence="2">6.1.1.5</ecNumber>
    </recommendedName>
    <alternativeName>
        <fullName evidence="8">Isoleucyl-tRNA synthetase</fullName>
    </alternativeName>
</protein>
<dbReference type="InterPro" id="IPR014729">
    <property type="entry name" value="Rossmann-like_a/b/a_fold"/>
</dbReference>
<dbReference type="GO" id="GO:0005739">
    <property type="term" value="C:mitochondrion"/>
    <property type="evidence" value="ECO:0007669"/>
    <property type="project" value="TreeGrafter"/>
</dbReference>
<keyword evidence="4" id="KW-0547">Nucleotide-binding</keyword>
<evidence type="ECO:0000256" key="2">
    <source>
        <dbReference type="ARBA" id="ARBA00013165"/>
    </source>
</evidence>
<dbReference type="GO" id="GO:0006428">
    <property type="term" value="P:isoleucyl-tRNA aminoacylation"/>
    <property type="evidence" value="ECO:0007669"/>
    <property type="project" value="InterPro"/>
</dbReference>
<dbReference type="AlphaFoldDB" id="A0A336MSZ3"/>
<evidence type="ECO:0000256" key="8">
    <source>
        <dbReference type="ARBA" id="ARBA00032665"/>
    </source>
</evidence>
<dbReference type="PANTHER" id="PTHR42765:SF1">
    <property type="entry name" value="ISOLEUCINE--TRNA LIGASE, MITOCHONDRIAL"/>
    <property type="match status" value="1"/>
</dbReference>
<evidence type="ECO:0000256" key="6">
    <source>
        <dbReference type="ARBA" id="ARBA00022917"/>
    </source>
</evidence>
<dbReference type="Gene3D" id="3.40.50.620">
    <property type="entry name" value="HUPs"/>
    <property type="match status" value="2"/>
</dbReference>
<gene>
    <name evidence="11" type="primary">CSON004211</name>
</gene>
<accession>A0A336MSZ3</accession>
<evidence type="ECO:0000313" key="11">
    <source>
        <dbReference type="EMBL" id="SSX31883.1"/>
    </source>
</evidence>
<reference evidence="11" key="1">
    <citation type="submission" date="2018-07" db="EMBL/GenBank/DDBJ databases">
        <authorList>
            <person name="Quirk P.G."/>
            <person name="Krulwich T.A."/>
        </authorList>
    </citation>
    <scope>NUCLEOTIDE SEQUENCE</scope>
</reference>
<keyword evidence="7" id="KW-0030">Aminoacyl-tRNA synthetase</keyword>
<dbReference type="GO" id="GO:0005524">
    <property type="term" value="F:ATP binding"/>
    <property type="evidence" value="ECO:0007669"/>
    <property type="project" value="UniProtKB-KW"/>
</dbReference>
<dbReference type="SUPFAM" id="SSF52374">
    <property type="entry name" value="Nucleotidylyl transferase"/>
    <property type="match status" value="1"/>
</dbReference>
<dbReference type="Pfam" id="PF00133">
    <property type="entry name" value="tRNA-synt_1"/>
    <property type="match status" value="1"/>
</dbReference>
<dbReference type="SUPFAM" id="SSF50677">
    <property type="entry name" value="ValRS/IleRS/LeuRS editing domain"/>
    <property type="match status" value="1"/>
</dbReference>
<feature type="domain" description="Methionyl/Valyl/Leucyl/Isoleucyl-tRNA synthetase anticodon-binding" evidence="10">
    <location>
        <begin position="728"/>
        <end position="852"/>
    </location>
</feature>
<name>A0A336MSZ3_CULSO</name>
<dbReference type="Gene3D" id="3.90.740.10">
    <property type="entry name" value="Valyl/Leucyl/Isoleucyl-tRNA synthetase, editing domain"/>
    <property type="match status" value="1"/>
</dbReference>
<evidence type="ECO:0000259" key="10">
    <source>
        <dbReference type="Pfam" id="PF08264"/>
    </source>
</evidence>
<evidence type="ECO:0000256" key="5">
    <source>
        <dbReference type="ARBA" id="ARBA00022840"/>
    </source>
</evidence>
<dbReference type="InterPro" id="IPR009080">
    <property type="entry name" value="tRNAsynth_Ia_anticodon-bd"/>
</dbReference>
<dbReference type="PANTHER" id="PTHR42765">
    <property type="entry name" value="SOLEUCYL-TRNA SYNTHETASE"/>
    <property type="match status" value="1"/>
</dbReference>
<dbReference type="PRINTS" id="PR00984">
    <property type="entry name" value="TRNASYNTHILE"/>
</dbReference>
<dbReference type="GO" id="GO:0000049">
    <property type="term" value="F:tRNA binding"/>
    <property type="evidence" value="ECO:0007669"/>
    <property type="project" value="InterPro"/>
</dbReference>
<evidence type="ECO:0000256" key="7">
    <source>
        <dbReference type="ARBA" id="ARBA00023146"/>
    </source>
</evidence>
<dbReference type="InterPro" id="IPR033708">
    <property type="entry name" value="Anticodon_Ile_BEm"/>
</dbReference>
<dbReference type="SUPFAM" id="SSF47323">
    <property type="entry name" value="Anticodon-binding domain of a subclass of class I aminoacyl-tRNA synthetases"/>
    <property type="match status" value="1"/>
</dbReference>
<evidence type="ECO:0000256" key="3">
    <source>
        <dbReference type="ARBA" id="ARBA00022598"/>
    </source>
</evidence>
<dbReference type="InterPro" id="IPR050081">
    <property type="entry name" value="Ile-tRNA_ligase"/>
</dbReference>
<feature type="domain" description="Aminoacyl-tRNA synthetase class Ia" evidence="9">
    <location>
        <begin position="88"/>
        <end position="679"/>
    </location>
</feature>
<dbReference type="GO" id="GO:0032543">
    <property type="term" value="P:mitochondrial translation"/>
    <property type="evidence" value="ECO:0007669"/>
    <property type="project" value="TreeGrafter"/>
</dbReference>
<dbReference type="EC" id="6.1.1.5" evidence="2"/>
<dbReference type="GO" id="GO:0002161">
    <property type="term" value="F:aminoacyl-tRNA deacylase activity"/>
    <property type="evidence" value="ECO:0007669"/>
    <property type="project" value="InterPro"/>
</dbReference>
<keyword evidence="5" id="KW-0067">ATP-binding</keyword>
<evidence type="ECO:0000259" key="9">
    <source>
        <dbReference type="Pfam" id="PF00133"/>
    </source>
</evidence>
<evidence type="ECO:0000256" key="1">
    <source>
        <dbReference type="ARBA" id="ARBA00005594"/>
    </source>
</evidence>
<dbReference type="CDD" id="cd07960">
    <property type="entry name" value="Anticodon_Ia_Ile_BEm"/>
    <property type="match status" value="1"/>
</dbReference>
<dbReference type="Pfam" id="PF08264">
    <property type="entry name" value="Anticodon_1"/>
    <property type="match status" value="1"/>
</dbReference>
<dbReference type="EMBL" id="UFQT01001813">
    <property type="protein sequence ID" value="SSX31883.1"/>
    <property type="molecule type" value="Genomic_DNA"/>
</dbReference>